<dbReference type="SMART" id="SM00369">
    <property type="entry name" value="LRR_TYP"/>
    <property type="match status" value="7"/>
</dbReference>
<keyword evidence="8" id="KW-0325">Glycoprotein</keyword>
<dbReference type="Gene3D" id="3.80.10.10">
    <property type="entry name" value="Ribonuclease Inhibitor"/>
    <property type="match status" value="3"/>
</dbReference>
<evidence type="ECO:0000256" key="4">
    <source>
        <dbReference type="ARBA" id="ARBA00022614"/>
    </source>
</evidence>
<evidence type="ECO:0008006" key="13">
    <source>
        <dbReference type="Google" id="ProtNLM"/>
    </source>
</evidence>
<dbReference type="InterPro" id="IPR003591">
    <property type="entry name" value="Leu-rich_rpt_typical-subtyp"/>
</dbReference>
<keyword evidence="6" id="KW-0677">Repeat</keyword>
<keyword evidence="5" id="KW-0732">Signal</keyword>
<dbReference type="PROSITE" id="PS51450">
    <property type="entry name" value="LRR"/>
    <property type="match status" value="3"/>
</dbReference>
<evidence type="ECO:0000259" key="10">
    <source>
        <dbReference type="SMART" id="SM00082"/>
    </source>
</evidence>
<dbReference type="GO" id="GO:0005886">
    <property type="term" value="C:plasma membrane"/>
    <property type="evidence" value="ECO:0007669"/>
    <property type="project" value="TreeGrafter"/>
</dbReference>
<dbReference type="InterPro" id="IPR032675">
    <property type="entry name" value="LRR_dom_sf"/>
</dbReference>
<feature type="domain" description="LRRCT" evidence="10">
    <location>
        <begin position="203"/>
        <end position="252"/>
    </location>
</feature>
<keyword evidence="4" id="KW-0433">Leucine-rich repeat</keyword>
<evidence type="ECO:0000256" key="3">
    <source>
        <dbReference type="ARBA" id="ARBA00022525"/>
    </source>
</evidence>
<comment type="subcellular location">
    <subcellularLocation>
        <location evidence="1">Secreted</location>
    </subcellularLocation>
</comment>
<sequence>RRSRLSCASISCQVKLEVWLILQAEGVRWLCTEPVMMHVGDLHASSLISASSLRRELNGNNITRINKNDFAGLKQLRVLQLMENQISTVERGAFDDMKELERLRLNRNQLHSLPELLFQNNQALSRDLSENFIQAIPRKAFRGATDLKNLQLDKNQISCIEDGAFRALRGLEVLTLNNNNITSIPVSSFNHMPKLRTFRLHSNHLFCDCHLAWLSQWLRQRPTIGLFTQCAAPAQLRGLNVAEIQKNEFSCSGQTDQARAQLCSLSSGSCPAMCTCSNGIVDCRGKGLTAIPANLPETMTEIRLELNGIKSIPPGAFSPYKKLRRIDLSNNQISEIAPDAFQGLRSLNSLCPHPCHGHPAARLSSALPQPGVRVLRVLMCFFFFCSQRAVFHPR</sequence>
<dbReference type="Proteomes" id="UP000694555">
    <property type="component" value="Unplaced"/>
</dbReference>
<reference evidence="11" key="1">
    <citation type="submission" date="2025-08" db="UniProtKB">
        <authorList>
            <consortium name="Ensembl"/>
        </authorList>
    </citation>
    <scope>IDENTIFICATION</scope>
</reference>
<accession>A0A8C0BXT4</accession>
<dbReference type="Pfam" id="PF13855">
    <property type="entry name" value="LRR_8"/>
    <property type="match status" value="3"/>
</dbReference>
<evidence type="ECO:0000313" key="12">
    <source>
        <dbReference type="Proteomes" id="UP000694555"/>
    </source>
</evidence>
<dbReference type="InterPro" id="IPR050541">
    <property type="entry name" value="LRR_TM_domain-containing"/>
</dbReference>
<dbReference type="Ensembl" id="ENSBJAT00000023594.1">
    <property type="protein sequence ID" value="ENSBJAP00000022955.1"/>
    <property type="gene ID" value="ENSBJAG00000014863.1"/>
</dbReference>
<name>A0A8C0BXT4_9AVES</name>
<dbReference type="SUPFAM" id="SSF52058">
    <property type="entry name" value="L domain-like"/>
    <property type="match status" value="2"/>
</dbReference>
<dbReference type="InterPro" id="IPR000483">
    <property type="entry name" value="Cys-rich_flank_reg_C"/>
</dbReference>
<keyword evidence="2" id="KW-0217">Developmental protein</keyword>
<dbReference type="PANTHER" id="PTHR24369:SF196">
    <property type="entry name" value="RETICULON 4 RECEPTOR LIKE 1"/>
    <property type="match status" value="1"/>
</dbReference>
<evidence type="ECO:0000256" key="5">
    <source>
        <dbReference type="ARBA" id="ARBA00022729"/>
    </source>
</evidence>
<keyword evidence="3" id="KW-0964">Secreted</keyword>
<dbReference type="GO" id="GO:0005576">
    <property type="term" value="C:extracellular region"/>
    <property type="evidence" value="ECO:0007669"/>
    <property type="project" value="UniProtKB-SubCell"/>
</dbReference>
<protein>
    <recommendedName>
        <fullName evidence="13">Slit guidance ligand 1</fullName>
    </recommendedName>
</protein>
<evidence type="ECO:0000313" key="11">
    <source>
        <dbReference type="Ensembl" id="ENSBJAP00000022955.1"/>
    </source>
</evidence>
<dbReference type="Pfam" id="PF01462">
    <property type="entry name" value="LRRNT"/>
    <property type="match status" value="1"/>
</dbReference>
<dbReference type="PANTHER" id="PTHR24369">
    <property type="entry name" value="ANTIGEN BSP, PUTATIVE-RELATED"/>
    <property type="match status" value="1"/>
</dbReference>
<dbReference type="FunFam" id="3.80.10.10:FF:001529">
    <property type="entry name" value="Slit guidance ligand 1"/>
    <property type="match status" value="1"/>
</dbReference>
<evidence type="ECO:0000256" key="1">
    <source>
        <dbReference type="ARBA" id="ARBA00004613"/>
    </source>
</evidence>
<feature type="domain" description="LRRNT" evidence="9">
    <location>
        <begin position="269"/>
        <end position="301"/>
    </location>
</feature>
<proteinExistence type="predicted"/>
<dbReference type="FunFam" id="3.80.10.10:FF:000002">
    <property type="entry name" value="Slit guidance ligand 2"/>
    <property type="match status" value="1"/>
</dbReference>
<evidence type="ECO:0000256" key="2">
    <source>
        <dbReference type="ARBA" id="ARBA00022473"/>
    </source>
</evidence>
<reference evidence="11" key="2">
    <citation type="submission" date="2025-09" db="UniProtKB">
        <authorList>
            <consortium name="Ensembl"/>
        </authorList>
    </citation>
    <scope>IDENTIFICATION</scope>
</reference>
<dbReference type="InterPro" id="IPR000372">
    <property type="entry name" value="LRRNT"/>
</dbReference>
<evidence type="ECO:0000256" key="8">
    <source>
        <dbReference type="ARBA" id="ARBA00023180"/>
    </source>
</evidence>
<dbReference type="SMART" id="SM00013">
    <property type="entry name" value="LRRNT"/>
    <property type="match status" value="1"/>
</dbReference>
<dbReference type="InterPro" id="IPR001611">
    <property type="entry name" value="Leu-rich_rpt"/>
</dbReference>
<dbReference type="AlphaFoldDB" id="A0A8C0BXT4"/>
<organism evidence="11 12">
    <name type="scientific">Buteo japonicus</name>
    <dbReference type="NCBI Taxonomy" id="224669"/>
    <lineage>
        <taxon>Eukaryota</taxon>
        <taxon>Metazoa</taxon>
        <taxon>Chordata</taxon>
        <taxon>Craniata</taxon>
        <taxon>Vertebrata</taxon>
        <taxon>Euteleostomi</taxon>
        <taxon>Archelosauria</taxon>
        <taxon>Archosauria</taxon>
        <taxon>Dinosauria</taxon>
        <taxon>Saurischia</taxon>
        <taxon>Theropoda</taxon>
        <taxon>Coelurosauria</taxon>
        <taxon>Aves</taxon>
        <taxon>Neognathae</taxon>
        <taxon>Neoaves</taxon>
        <taxon>Telluraves</taxon>
        <taxon>Accipitrimorphae</taxon>
        <taxon>Accipitriformes</taxon>
        <taxon>Accipitridae</taxon>
        <taxon>Accipitrinae</taxon>
        <taxon>Buteo</taxon>
    </lineage>
</organism>
<dbReference type="SMART" id="SM00082">
    <property type="entry name" value="LRRCT"/>
    <property type="match status" value="1"/>
</dbReference>
<dbReference type="GO" id="GO:0007399">
    <property type="term" value="P:nervous system development"/>
    <property type="evidence" value="ECO:0007669"/>
    <property type="project" value="UniProtKB-ARBA"/>
</dbReference>
<evidence type="ECO:0000256" key="6">
    <source>
        <dbReference type="ARBA" id="ARBA00022737"/>
    </source>
</evidence>
<evidence type="ECO:0000256" key="7">
    <source>
        <dbReference type="ARBA" id="ARBA00023157"/>
    </source>
</evidence>
<dbReference type="Pfam" id="PF01463">
    <property type="entry name" value="LRRCT"/>
    <property type="match status" value="1"/>
</dbReference>
<keyword evidence="12" id="KW-1185">Reference proteome</keyword>
<keyword evidence="7" id="KW-1015">Disulfide bond</keyword>
<evidence type="ECO:0000259" key="9">
    <source>
        <dbReference type="SMART" id="SM00013"/>
    </source>
</evidence>